<keyword evidence="3" id="KW-0677">Repeat</keyword>
<keyword evidence="9" id="KW-1185">Reference proteome</keyword>
<evidence type="ECO:0000256" key="5">
    <source>
        <dbReference type="ARBA" id="ARBA00023136"/>
    </source>
</evidence>
<dbReference type="SUPFAM" id="SSF49562">
    <property type="entry name" value="C2 domain (Calcium/lipid-binding domain, CaLB)"/>
    <property type="match status" value="2"/>
</dbReference>
<dbReference type="PRINTS" id="PR00360">
    <property type="entry name" value="C2DOMAIN"/>
</dbReference>
<evidence type="ECO:0000256" key="4">
    <source>
        <dbReference type="ARBA" id="ARBA00022989"/>
    </source>
</evidence>
<dbReference type="Pfam" id="PF00168">
    <property type="entry name" value="C2"/>
    <property type="match status" value="2"/>
</dbReference>
<proteinExistence type="predicted"/>
<dbReference type="Pfam" id="PF16165">
    <property type="entry name" value="Ferlin_C"/>
    <property type="match status" value="1"/>
</dbReference>
<feature type="compositionally biased region" description="Basic and acidic residues" evidence="6">
    <location>
        <begin position="337"/>
        <end position="349"/>
    </location>
</feature>
<dbReference type="InterPro" id="IPR055072">
    <property type="entry name" value="Ferlin_DSRM"/>
</dbReference>
<feature type="domain" description="C2" evidence="7">
    <location>
        <begin position="80"/>
        <end position="199"/>
    </location>
</feature>
<dbReference type="PANTHER" id="PTHR12546:SF60">
    <property type="entry name" value="MISFIRE, ISOFORM F"/>
    <property type="match status" value="1"/>
</dbReference>
<evidence type="ECO:0000259" key="7">
    <source>
        <dbReference type="PROSITE" id="PS50004"/>
    </source>
</evidence>
<dbReference type="STRING" id="307972.A0A2G8LQF9"/>
<evidence type="ECO:0000256" key="6">
    <source>
        <dbReference type="SAM" id="MobiDB-lite"/>
    </source>
</evidence>
<dbReference type="InterPro" id="IPR037724">
    <property type="entry name" value="C2E_Ferlin"/>
</dbReference>
<dbReference type="SMART" id="SM00239">
    <property type="entry name" value="C2"/>
    <property type="match status" value="2"/>
</dbReference>
<dbReference type="Proteomes" id="UP000230750">
    <property type="component" value="Unassembled WGS sequence"/>
</dbReference>
<comment type="subcellular location">
    <subcellularLocation>
        <location evidence="1">Membrane</location>
        <topology evidence="1">Single-pass membrane protein</topology>
    </subcellularLocation>
</comment>
<dbReference type="InterPro" id="IPR000008">
    <property type="entry name" value="C2_dom"/>
</dbReference>
<sequence length="559" mass="64408">MIALYLTLYRQYFQIYPNELESVPEFHGFKEWLHTFDILRGKNTGDEDSESRVVGKFKGSLKLYKWPLPKEWDARKLFGGDPVLGFFQGLPLSEPIGVLVRVYIVKANDLHPTDVGGKADPYVFTQLGKQKQNDKENYISKNLNPVFGKCFEFEATFPMESRLVVQIYDWDLIGSDDLIGETVIDLENRFYSKHRATCGVCSDYATFGYNNWRDPQKPSMILKQLCKENKLDPPAYSRGKVVVNGVTFLGEEFVEDEGGTKKPTDEHVALEALKHWHEIPGTGARKIVPEHVETRPLYSPEKPGIEQGRVEMWVDMFPMDMPLPGAPIDISPRKPKKYETEGDHLEHGRSGPGRRRIPDRREDERYLRQRSTDIHYRSLTGEGNFNWRFIYQFEYLAAEEKMVIRKKESTFSVDETEYKVPPRLMLQVWDADSFSADDFLGSCTLDLNRFPRGAKTSKKCTPDILKMDGTVPLMNLFKLKRHKGWWPFMAQSEHEEEELTGKVEAEMHLMTEEEAEKSPAGLARDEPDPLEKPKDSFWQSEKHSGINQGIPSPHLSLCK</sequence>
<reference evidence="8 9" key="1">
    <citation type="journal article" date="2017" name="PLoS Biol.">
        <title>The sea cucumber genome provides insights into morphological evolution and visceral regeneration.</title>
        <authorList>
            <person name="Zhang X."/>
            <person name="Sun L."/>
            <person name="Yuan J."/>
            <person name="Sun Y."/>
            <person name="Gao Y."/>
            <person name="Zhang L."/>
            <person name="Li S."/>
            <person name="Dai H."/>
            <person name="Hamel J.F."/>
            <person name="Liu C."/>
            <person name="Yu Y."/>
            <person name="Liu S."/>
            <person name="Lin W."/>
            <person name="Guo K."/>
            <person name="Jin S."/>
            <person name="Xu P."/>
            <person name="Storey K.B."/>
            <person name="Huan P."/>
            <person name="Zhang T."/>
            <person name="Zhou Y."/>
            <person name="Zhang J."/>
            <person name="Lin C."/>
            <person name="Li X."/>
            <person name="Xing L."/>
            <person name="Huo D."/>
            <person name="Sun M."/>
            <person name="Wang L."/>
            <person name="Mercier A."/>
            <person name="Li F."/>
            <person name="Yang H."/>
            <person name="Xiang J."/>
        </authorList>
    </citation>
    <scope>NUCLEOTIDE SEQUENCE [LARGE SCALE GENOMIC DNA]</scope>
    <source>
        <strain evidence="8">Shaxun</strain>
        <tissue evidence="8">Muscle</tissue>
    </source>
</reference>
<dbReference type="FunFam" id="2.60.40.150:FF:000054">
    <property type="entry name" value="otoferlin isoform X2"/>
    <property type="match status" value="1"/>
</dbReference>
<organism evidence="8 9">
    <name type="scientific">Stichopus japonicus</name>
    <name type="common">Sea cucumber</name>
    <dbReference type="NCBI Taxonomy" id="307972"/>
    <lineage>
        <taxon>Eukaryota</taxon>
        <taxon>Metazoa</taxon>
        <taxon>Echinodermata</taxon>
        <taxon>Eleutherozoa</taxon>
        <taxon>Echinozoa</taxon>
        <taxon>Holothuroidea</taxon>
        <taxon>Aspidochirotacea</taxon>
        <taxon>Aspidochirotida</taxon>
        <taxon>Stichopodidae</taxon>
        <taxon>Apostichopus</taxon>
    </lineage>
</organism>
<dbReference type="PROSITE" id="PS50004">
    <property type="entry name" value="C2"/>
    <property type="match status" value="2"/>
</dbReference>
<gene>
    <name evidence="8" type="ORF">BSL78_00513</name>
</gene>
<comment type="caution">
    <text evidence="8">The sequence shown here is derived from an EMBL/GenBank/DDBJ whole genome shotgun (WGS) entry which is preliminary data.</text>
</comment>
<evidence type="ECO:0000256" key="2">
    <source>
        <dbReference type="ARBA" id="ARBA00022692"/>
    </source>
</evidence>
<keyword evidence="2" id="KW-0812">Transmembrane</keyword>
<keyword evidence="5" id="KW-0472">Membrane</keyword>
<dbReference type="InterPro" id="IPR032362">
    <property type="entry name" value="Ferlin_C"/>
</dbReference>
<dbReference type="CDD" id="cd04037">
    <property type="entry name" value="C2E_Ferlin"/>
    <property type="match status" value="1"/>
</dbReference>
<keyword evidence="4" id="KW-1133">Transmembrane helix</keyword>
<evidence type="ECO:0000256" key="3">
    <source>
        <dbReference type="ARBA" id="ARBA00022737"/>
    </source>
</evidence>
<accession>A0A2G8LQF9</accession>
<dbReference type="InterPro" id="IPR037721">
    <property type="entry name" value="Ferlin"/>
</dbReference>
<evidence type="ECO:0000313" key="8">
    <source>
        <dbReference type="EMBL" id="PIK62507.1"/>
    </source>
</evidence>
<dbReference type="GO" id="GO:0007009">
    <property type="term" value="P:plasma membrane organization"/>
    <property type="evidence" value="ECO:0007669"/>
    <property type="project" value="TreeGrafter"/>
</dbReference>
<feature type="domain" description="C2" evidence="7">
    <location>
        <begin position="322"/>
        <end position="460"/>
    </location>
</feature>
<name>A0A2G8LQF9_STIJA</name>
<feature type="region of interest" description="Disordered" evidence="6">
    <location>
        <begin position="325"/>
        <end position="363"/>
    </location>
</feature>
<dbReference type="InterPro" id="IPR035892">
    <property type="entry name" value="C2_domain_sf"/>
</dbReference>
<dbReference type="GO" id="GO:0016020">
    <property type="term" value="C:membrane"/>
    <property type="evidence" value="ECO:0007669"/>
    <property type="project" value="UniProtKB-SubCell"/>
</dbReference>
<dbReference type="EMBL" id="MRZV01000010">
    <property type="protein sequence ID" value="PIK62507.1"/>
    <property type="molecule type" value="Genomic_DNA"/>
</dbReference>
<dbReference type="InterPro" id="IPR037725">
    <property type="entry name" value="C2F_Ferlin"/>
</dbReference>
<feature type="region of interest" description="Disordered" evidence="6">
    <location>
        <begin position="512"/>
        <end position="559"/>
    </location>
</feature>
<evidence type="ECO:0000313" key="9">
    <source>
        <dbReference type="Proteomes" id="UP000230750"/>
    </source>
</evidence>
<feature type="compositionally biased region" description="Basic and acidic residues" evidence="6">
    <location>
        <begin position="523"/>
        <end position="544"/>
    </location>
</feature>
<dbReference type="Gene3D" id="2.60.40.150">
    <property type="entry name" value="C2 domain"/>
    <property type="match status" value="2"/>
</dbReference>
<protein>
    <submittedName>
        <fullName evidence="8">Putative otoferlin</fullName>
    </submittedName>
</protein>
<dbReference type="AlphaFoldDB" id="A0A2G8LQF9"/>
<dbReference type="OrthoDB" id="270970at2759"/>
<dbReference type="PANTHER" id="PTHR12546">
    <property type="entry name" value="FER-1-LIKE"/>
    <property type="match status" value="1"/>
</dbReference>
<dbReference type="Pfam" id="PF22901">
    <property type="entry name" value="dsrm_Ferlin"/>
    <property type="match status" value="1"/>
</dbReference>
<evidence type="ECO:0000256" key="1">
    <source>
        <dbReference type="ARBA" id="ARBA00004167"/>
    </source>
</evidence>
<dbReference type="CDD" id="cd08374">
    <property type="entry name" value="C2F_Ferlin"/>
    <property type="match status" value="1"/>
</dbReference>